<organism evidence="6">
    <name type="scientific">Nanobsidianus stetteri</name>
    <dbReference type="NCBI Taxonomy" id="1294122"/>
    <lineage>
        <taxon>Archaea</taxon>
        <taxon>Nanobdellota</taxon>
        <taxon>Candidatus Nanoarchaeia</taxon>
        <taxon>Nanoarchaeales</taxon>
        <taxon>Nanopusillaceae</taxon>
        <taxon>Candidatus Nanobsidianus</taxon>
    </lineage>
</organism>
<evidence type="ECO:0000256" key="2">
    <source>
        <dbReference type="ARBA" id="ARBA00022917"/>
    </source>
</evidence>
<evidence type="ECO:0000256" key="3">
    <source>
        <dbReference type="ARBA" id="ARBA00023071"/>
    </source>
</evidence>
<feature type="domain" description="Translation initiation factor 5A C-terminal" evidence="4">
    <location>
        <begin position="70"/>
        <end position="131"/>
    </location>
</feature>
<dbReference type="InterPro" id="IPR020189">
    <property type="entry name" value="IF5A_C"/>
</dbReference>
<dbReference type="PANTHER" id="PTHR11673">
    <property type="entry name" value="TRANSLATION INITIATION FACTOR 5A FAMILY MEMBER"/>
    <property type="match status" value="1"/>
</dbReference>
<dbReference type="EMBL" id="QEFH01000028">
    <property type="protein sequence ID" value="PVU70446.1"/>
    <property type="molecule type" value="Genomic_DNA"/>
</dbReference>
<reference evidence="6" key="3">
    <citation type="submission" date="2017-05" db="EMBL/GenBank/DDBJ databases">
        <authorList>
            <person name="Song R."/>
            <person name="Chenine A.L."/>
            <person name="Ruprecht R.M."/>
        </authorList>
    </citation>
    <scope>NUCLEOTIDE SEQUENCE</scope>
    <source>
        <strain evidence="6">SCGC AB-777_F03</strain>
        <strain evidence="7">SCGC AB-777_O03</strain>
    </source>
</reference>
<dbReference type="Proteomes" id="UP000245509">
    <property type="component" value="Unassembled WGS sequence"/>
</dbReference>
<dbReference type="GO" id="GO:0045901">
    <property type="term" value="P:positive regulation of translational elongation"/>
    <property type="evidence" value="ECO:0007669"/>
    <property type="project" value="InterPro"/>
</dbReference>
<dbReference type="Gene3D" id="2.40.50.140">
    <property type="entry name" value="Nucleic acid-binding proteins"/>
    <property type="match status" value="1"/>
</dbReference>
<dbReference type="AlphaFoldDB" id="A0A2T9WLY6"/>
<proteinExistence type="inferred from homology"/>
<accession>A0A2T9WLY6</accession>
<dbReference type="SUPFAM" id="SSF50249">
    <property type="entry name" value="Nucleic acid-binding proteins"/>
    <property type="match status" value="1"/>
</dbReference>
<dbReference type="InterPro" id="IPR048670">
    <property type="entry name" value="IF5A-like_N"/>
</dbReference>
<dbReference type="GO" id="GO:0003743">
    <property type="term" value="F:translation initiation factor activity"/>
    <property type="evidence" value="ECO:0007669"/>
    <property type="project" value="UniProtKB-KW"/>
</dbReference>
<reference evidence="5" key="4">
    <citation type="submission" date="2021-11" db="EMBL/GenBank/DDBJ databases">
        <authorList>
            <person name="Munson-Mcgee J."/>
            <person name="Field E."/>
            <person name="Bateson M."/>
            <person name="Rooney C."/>
            <person name="Stepanauskas R."/>
            <person name="Young M."/>
        </authorList>
    </citation>
    <scope>NUCLEOTIDE SEQUENCE</scope>
    <source>
        <strain evidence="5">SCGC AB-777_F03</strain>
    </source>
</reference>
<keyword evidence="2" id="KW-0648">Protein biosynthesis</keyword>
<evidence type="ECO:0000313" key="7">
    <source>
        <dbReference type="EMBL" id="PVU70251.1"/>
    </source>
</evidence>
<dbReference type="PROSITE" id="PS00302">
    <property type="entry name" value="IF5A_HYPUSINE"/>
    <property type="match status" value="1"/>
</dbReference>
<sequence length="133" mass="15105">MPEIQVKKVIDLKKGSYIWYNNEVWEVLEMETAKTGKHGSAKARILIRSIVSGKTTELVKPTQDPIEVPVINKIKGQVIAKISDDKYTVMDLDTYETFDAKVLDENLKGKIQEGQKVLVWDVGEKLIVQAFKE</sequence>
<evidence type="ECO:0000313" key="9">
    <source>
        <dbReference type="Proteomes" id="UP000245908"/>
    </source>
</evidence>
<dbReference type="InterPro" id="IPR001884">
    <property type="entry name" value="IF5A-like"/>
</dbReference>
<dbReference type="NCBIfam" id="TIGR00037">
    <property type="entry name" value="eIF_5A"/>
    <property type="match status" value="1"/>
</dbReference>
<dbReference type="InterPro" id="IPR014722">
    <property type="entry name" value="Rib_uL2_dom2"/>
</dbReference>
<dbReference type="SUPFAM" id="SSF50104">
    <property type="entry name" value="Translation proteins SH3-like domain"/>
    <property type="match status" value="1"/>
</dbReference>
<reference evidence="5" key="2">
    <citation type="submission" date="2017-05" db="EMBL/GenBank/DDBJ databases">
        <authorList>
            <person name="Munson-Mcgee J.H."/>
        </authorList>
    </citation>
    <scope>NUCLEOTIDE SEQUENCE</scope>
    <source>
        <strain evidence="5">SCGC AB-777_F03</strain>
    </source>
</reference>
<dbReference type="EMBL" id="QEFP01000002">
    <property type="protein sequence ID" value="PVU68832.1"/>
    <property type="molecule type" value="Genomic_DNA"/>
</dbReference>
<comment type="similarity">
    <text evidence="1">Belongs to the eIF-5A family.</text>
</comment>
<dbReference type="Proteomes" id="UP000245908">
    <property type="component" value="Unassembled WGS sequence"/>
</dbReference>
<dbReference type="InterPro" id="IPR008991">
    <property type="entry name" value="Translation_prot_SH3-like_sf"/>
</dbReference>
<evidence type="ECO:0000313" key="5">
    <source>
        <dbReference type="EMBL" id="MCC5446836.1"/>
    </source>
</evidence>
<protein>
    <submittedName>
        <fullName evidence="6">Translation initiation factor IF-5A</fullName>
    </submittedName>
</protein>
<dbReference type="PIRSF" id="PIRSF003025">
    <property type="entry name" value="eIF5A"/>
    <property type="match status" value="1"/>
</dbReference>
<dbReference type="Gene3D" id="2.30.30.30">
    <property type="match status" value="1"/>
</dbReference>
<evidence type="ECO:0000313" key="6">
    <source>
        <dbReference type="EMBL" id="PVU68832.1"/>
    </source>
</evidence>
<dbReference type="EMBL" id="QEFH01000029">
    <property type="protein sequence ID" value="PVU70251.1"/>
    <property type="molecule type" value="Genomic_DNA"/>
</dbReference>
<comment type="caution">
    <text evidence="6">The sequence shown here is derived from an EMBL/GenBank/DDBJ whole genome shotgun (WGS) entry which is preliminary data.</text>
</comment>
<gene>
    <name evidence="6" type="primary">eif5A</name>
    <name evidence="5" type="ORF">DDW03_000225</name>
    <name evidence="6" type="ORF">DDW03_00625</name>
    <name evidence="8" type="ORF">DDW05_02840</name>
    <name evidence="7" type="ORF">DDW05_02905</name>
</gene>
<keyword evidence="6" id="KW-0396">Initiation factor</keyword>
<evidence type="ECO:0000256" key="1">
    <source>
        <dbReference type="ARBA" id="ARBA00006016"/>
    </source>
</evidence>
<dbReference type="EMBL" id="QEFP02000003">
    <property type="protein sequence ID" value="MCC5446836.1"/>
    <property type="molecule type" value="Genomic_DNA"/>
</dbReference>
<dbReference type="Pfam" id="PF21485">
    <property type="entry name" value="IF5A-like_N"/>
    <property type="match status" value="1"/>
</dbReference>
<dbReference type="GO" id="GO:0003746">
    <property type="term" value="F:translation elongation factor activity"/>
    <property type="evidence" value="ECO:0007669"/>
    <property type="project" value="InterPro"/>
</dbReference>
<dbReference type="InterPro" id="IPR012340">
    <property type="entry name" value="NA-bd_OB-fold"/>
</dbReference>
<dbReference type="SMART" id="SM01376">
    <property type="entry name" value="eIF-5a"/>
    <property type="match status" value="1"/>
</dbReference>
<dbReference type="RefSeq" id="WP_228615054.1">
    <property type="nucleotide sequence ID" value="NZ_QEFP02000003.1"/>
</dbReference>
<dbReference type="GO" id="GO:0045905">
    <property type="term" value="P:positive regulation of translational termination"/>
    <property type="evidence" value="ECO:0007669"/>
    <property type="project" value="InterPro"/>
</dbReference>
<reference evidence="6 9" key="1">
    <citation type="journal article" date="2015" name="Appl. Environ. Microbiol.">
        <title>Nanoarchaeota, Their Sulfolobales Host, and Nanoarchaeota Virus Distribution across Yellowstone National Park Hot Springs.</title>
        <authorList>
            <person name="Munson-McGee J.H."/>
            <person name="Field E.K."/>
            <person name="Bateson M."/>
            <person name="Rooney C."/>
            <person name="Stepanauskas R."/>
            <person name="Young M.J."/>
        </authorList>
    </citation>
    <scope>NUCLEOTIDE SEQUENCE [LARGE SCALE GENOMIC DNA]</scope>
    <source>
        <strain evidence="6">SCGC AB-777_F03</strain>
        <strain evidence="7">SCGC AB-777_O03</strain>
    </source>
</reference>
<evidence type="ECO:0000313" key="8">
    <source>
        <dbReference type="EMBL" id="PVU70446.1"/>
    </source>
</evidence>
<dbReference type="GO" id="GO:0003723">
    <property type="term" value="F:RNA binding"/>
    <property type="evidence" value="ECO:0007669"/>
    <property type="project" value="InterPro"/>
</dbReference>
<keyword evidence="3" id="KW-0385">Hypusine</keyword>
<dbReference type="InterPro" id="IPR019769">
    <property type="entry name" value="Trans_elong_IF5A_hypusine_site"/>
</dbReference>
<name>A0A2T9WLY6_NANST</name>
<dbReference type="GO" id="GO:0043022">
    <property type="term" value="F:ribosome binding"/>
    <property type="evidence" value="ECO:0007669"/>
    <property type="project" value="InterPro"/>
</dbReference>
<evidence type="ECO:0000259" key="4">
    <source>
        <dbReference type="SMART" id="SM01376"/>
    </source>
</evidence>